<keyword evidence="2 4" id="KW-0413">Isomerase</keyword>
<dbReference type="Gene3D" id="3.30.70.1560">
    <property type="entry name" value="Alpha-L RNA-binding motif"/>
    <property type="match status" value="1"/>
</dbReference>
<dbReference type="AlphaFoldDB" id="A0A1F4U7I1"/>
<dbReference type="PANTHER" id="PTHR47683">
    <property type="entry name" value="PSEUDOURIDINE SYNTHASE FAMILY PROTEIN-RELATED"/>
    <property type="match status" value="1"/>
</dbReference>
<dbReference type="CDD" id="cd00165">
    <property type="entry name" value="S4"/>
    <property type="match status" value="1"/>
</dbReference>
<dbReference type="PANTHER" id="PTHR47683:SF2">
    <property type="entry name" value="RNA-BINDING S4 DOMAIN-CONTAINING PROTEIN"/>
    <property type="match status" value="1"/>
</dbReference>
<evidence type="ECO:0000313" key="7">
    <source>
        <dbReference type="Proteomes" id="UP000179242"/>
    </source>
</evidence>
<comment type="caution">
    <text evidence="6">The sequence shown here is derived from an EMBL/GenBank/DDBJ whole genome shotgun (WGS) entry which is preliminary data.</text>
</comment>
<evidence type="ECO:0000256" key="2">
    <source>
        <dbReference type="ARBA" id="ARBA00023235"/>
    </source>
</evidence>
<dbReference type="GO" id="GO:0000455">
    <property type="term" value="P:enzyme-directed rRNA pseudouridine synthesis"/>
    <property type="evidence" value="ECO:0007669"/>
    <property type="project" value="UniProtKB-ARBA"/>
</dbReference>
<dbReference type="InterPro" id="IPR002942">
    <property type="entry name" value="S4_RNA-bd"/>
</dbReference>
<dbReference type="InterPro" id="IPR042092">
    <property type="entry name" value="PsdUridine_s_RsuA/RluB/E/F_cat"/>
</dbReference>
<dbReference type="SUPFAM" id="SSF55120">
    <property type="entry name" value="Pseudouridine synthase"/>
    <property type="match status" value="1"/>
</dbReference>
<organism evidence="6 7">
    <name type="scientific">candidate division WOR-1 bacterium RIFOXYC2_FULL_46_14</name>
    <dbReference type="NCBI Taxonomy" id="1802587"/>
    <lineage>
        <taxon>Bacteria</taxon>
        <taxon>Bacillati</taxon>
        <taxon>Saganbacteria</taxon>
    </lineage>
</organism>
<evidence type="ECO:0000259" key="5">
    <source>
        <dbReference type="SMART" id="SM00363"/>
    </source>
</evidence>
<dbReference type="InterPro" id="IPR018496">
    <property type="entry name" value="PsdUridine_synth_RsuA/RluB_CS"/>
</dbReference>
<dbReference type="EC" id="5.4.99.-" evidence="4"/>
<dbReference type="Pfam" id="PF01479">
    <property type="entry name" value="S4"/>
    <property type="match status" value="1"/>
</dbReference>
<dbReference type="Proteomes" id="UP000179242">
    <property type="component" value="Unassembled WGS sequence"/>
</dbReference>
<dbReference type="GO" id="GO:0120159">
    <property type="term" value="F:rRNA pseudouridine synthase activity"/>
    <property type="evidence" value="ECO:0007669"/>
    <property type="project" value="UniProtKB-ARBA"/>
</dbReference>
<dbReference type="PROSITE" id="PS01149">
    <property type="entry name" value="PSI_RSU"/>
    <property type="match status" value="1"/>
</dbReference>
<proteinExistence type="inferred from homology"/>
<reference evidence="6 7" key="1">
    <citation type="journal article" date="2016" name="Nat. Commun.">
        <title>Thousands of microbial genomes shed light on interconnected biogeochemical processes in an aquifer system.</title>
        <authorList>
            <person name="Anantharaman K."/>
            <person name="Brown C.T."/>
            <person name="Hug L.A."/>
            <person name="Sharon I."/>
            <person name="Castelle C.J."/>
            <person name="Probst A.J."/>
            <person name="Thomas B.C."/>
            <person name="Singh A."/>
            <person name="Wilkins M.J."/>
            <person name="Karaoz U."/>
            <person name="Brodie E.L."/>
            <person name="Williams K.H."/>
            <person name="Hubbard S.S."/>
            <person name="Banfield J.F."/>
        </authorList>
    </citation>
    <scope>NUCLEOTIDE SEQUENCE [LARGE SCALE GENOMIC DNA]</scope>
</reference>
<dbReference type="InterPro" id="IPR036986">
    <property type="entry name" value="S4_RNA-bd_sf"/>
</dbReference>
<dbReference type="Gene3D" id="3.10.290.10">
    <property type="entry name" value="RNA-binding S4 domain"/>
    <property type="match status" value="1"/>
</dbReference>
<evidence type="ECO:0000256" key="4">
    <source>
        <dbReference type="RuleBase" id="RU003887"/>
    </source>
</evidence>
<sequence length="235" mass="26794">MRLQKYCSERGICSRRKAEEYIKKGWIKVNGEVVTELGTKVENKDKVELDPRAEAEQKEYLYVLLNKPVGYVTNLPQKGEKEAKELLPKDIRDKVHAVGRLDKDSEGLLLFTNDGVAANRLSSPLYQHEKEYEVTVDRHISNEAIKQYAAGITILGIKTKPVEVKRIGGMTYRFILREGKNRQIRRMLNSLGYNVVKLKRVRIAEYRLESLPIGKYLVLPSLTGGRARGPYPPAP</sequence>
<dbReference type="GO" id="GO:0003723">
    <property type="term" value="F:RNA binding"/>
    <property type="evidence" value="ECO:0007669"/>
    <property type="project" value="UniProtKB-KW"/>
</dbReference>
<dbReference type="SUPFAM" id="SSF55174">
    <property type="entry name" value="Alpha-L RNA-binding motif"/>
    <property type="match status" value="1"/>
</dbReference>
<dbReference type="EMBL" id="MEUJ01000002">
    <property type="protein sequence ID" value="OGC40852.1"/>
    <property type="molecule type" value="Genomic_DNA"/>
</dbReference>
<evidence type="ECO:0000313" key="6">
    <source>
        <dbReference type="EMBL" id="OGC40852.1"/>
    </source>
</evidence>
<dbReference type="FunFam" id="3.10.290.10:FF:000003">
    <property type="entry name" value="Pseudouridine synthase"/>
    <property type="match status" value="1"/>
</dbReference>
<dbReference type="Pfam" id="PF00849">
    <property type="entry name" value="PseudoU_synth_2"/>
    <property type="match status" value="1"/>
</dbReference>
<protein>
    <recommendedName>
        <fullName evidence="4">Pseudouridine synthase</fullName>
        <ecNumber evidence="4">5.4.99.-</ecNumber>
    </recommendedName>
</protein>
<keyword evidence="3" id="KW-0694">RNA-binding</keyword>
<dbReference type="InterPro" id="IPR006145">
    <property type="entry name" value="PsdUridine_synth_RsuA/RluA"/>
</dbReference>
<dbReference type="PROSITE" id="PS50889">
    <property type="entry name" value="S4"/>
    <property type="match status" value="1"/>
</dbReference>
<gene>
    <name evidence="6" type="ORF">A2438_00980</name>
</gene>
<dbReference type="NCBIfam" id="TIGR00093">
    <property type="entry name" value="pseudouridine synthase"/>
    <property type="match status" value="1"/>
</dbReference>
<dbReference type="SMART" id="SM00363">
    <property type="entry name" value="S4"/>
    <property type="match status" value="1"/>
</dbReference>
<dbReference type="InterPro" id="IPR000748">
    <property type="entry name" value="PsdUridine_synth_RsuA/RluB/E/F"/>
</dbReference>
<dbReference type="InterPro" id="IPR050343">
    <property type="entry name" value="RsuA_PseudoU_synthase"/>
</dbReference>
<evidence type="ECO:0000256" key="3">
    <source>
        <dbReference type="PROSITE-ProRule" id="PRU00182"/>
    </source>
</evidence>
<accession>A0A1F4U7I1</accession>
<comment type="similarity">
    <text evidence="1 4">Belongs to the pseudouridine synthase RsuA family.</text>
</comment>
<dbReference type="InterPro" id="IPR020103">
    <property type="entry name" value="PsdUridine_synth_cat_dom_sf"/>
</dbReference>
<name>A0A1F4U7I1_UNCSA</name>
<dbReference type="Gene3D" id="3.30.70.580">
    <property type="entry name" value="Pseudouridine synthase I, catalytic domain, N-terminal subdomain"/>
    <property type="match status" value="1"/>
</dbReference>
<feature type="domain" description="RNA-binding S4" evidence="5">
    <location>
        <begin position="1"/>
        <end position="58"/>
    </location>
</feature>
<dbReference type="InterPro" id="IPR020094">
    <property type="entry name" value="TruA/RsuA/RluB/E/F_N"/>
</dbReference>
<evidence type="ECO:0000256" key="1">
    <source>
        <dbReference type="ARBA" id="ARBA00008348"/>
    </source>
</evidence>